<keyword evidence="1" id="KW-0472">Membrane</keyword>
<feature type="transmembrane region" description="Helical" evidence="1">
    <location>
        <begin position="50"/>
        <end position="69"/>
    </location>
</feature>
<evidence type="ECO:0000256" key="1">
    <source>
        <dbReference type="SAM" id="Phobius"/>
    </source>
</evidence>
<reference evidence="2 3" key="1">
    <citation type="journal article" date="2014" name="Int. J. Syst. Evol. Microbiol.">
        <title>Complete genome sequence of Corynebacterium casei LMG S-19264T (=DSM 44701T), isolated from a smear-ripened cheese.</title>
        <authorList>
            <consortium name="US DOE Joint Genome Institute (JGI-PGF)"/>
            <person name="Walter F."/>
            <person name="Albersmeier A."/>
            <person name="Kalinowski J."/>
            <person name="Ruckert C."/>
        </authorList>
    </citation>
    <scope>NUCLEOTIDE SEQUENCE [LARGE SCALE GENOMIC DNA]</scope>
    <source>
        <strain evidence="2 3">CGMCC 1.12925</strain>
    </source>
</reference>
<proteinExistence type="predicted"/>
<dbReference type="Proteomes" id="UP000599688">
    <property type="component" value="Unassembled WGS sequence"/>
</dbReference>
<keyword evidence="1" id="KW-0812">Transmembrane</keyword>
<gene>
    <name evidence="2" type="ORF">GCM10010831_17670</name>
</gene>
<keyword evidence="3" id="KW-1185">Reference proteome</keyword>
<evidence type="ECO:0000313" key="2">
    <source>
        <dbReference type="EMBL" id="GGE16854.1"/>
    </source>
</evidence>
<evidence type="ECO:0000313" key="3">
    <source>
        <dbReference type="Proteomes" id="UP000599688"/>
    </source>
</evidence>
<comment type="caution">
    <text evidence="2">The sequence shown here is derived from an EMBL/GenBank/DDBJ whole genome shotgun (WGS) entry which is preliminary data.</text>
</comment>
<dbReference type="AlphaFoldDB" id="A0A916ZWB7"/>
<sequence length="76" mass="8882">MKKTIIKELFWFVMSALIALILAFVFLGLLNLTSSEQTMNSFEKLFTIQLYIVGWIVSFITIYIFRIVIKGIIKFL</sequence>
<name>A0A916ZWB7_9FLAO</name>
<accession>A0A916ZWB7</accession>
<organism evidence="2 3">
    <name type="scientific">Psychroflexus salis</name>
    <dbReference type="NCBI Taxonomy" id="1526574"/>
    <lineage>
        <taxon>Bacteria</taxon>
        <taxon>Pseudomonadati</taxon>
        <taxon>Bacteroidota</taxon>
        <taxon>Flavobacteriia</taxon>
        <taxon>Flavobacteriales</taxon>
        <taxon>Flavobacteriaceae</taxon>
        <taxon>Psychroflexus</taxon>
    </lineage>
</organism>
<protein>
    <submittedName>
        <fullName evidence="2">Uncharacterized protein</fullName>
    </submittedName>
</protein>
<feature type="transmembrane region" description="Helical" evidence="1">
    <location>
        <begin position="9"/>
        <end position="30"/>
    </location>
</feature>
<dbReference type="EMBL" id="BMGL01000009">
    <property type="protein sequence ID" value="GGE16854.1"/>
    <property type="molecule type" value="Genomic_DNA"/>
</dbReference>
<keyword evidence="1" id="KW-1133">Transmembrane helix</keyword>